<dbReference type="HOGENOM" id="CLU_065103_2_2_11"/>
<evidence type="ECO:0000259" key="2">
    <source>
        <dbReference type="PROSITE" id="PS50937"/>
    </source>
</evidence>
<dbReference type="CDD" id="cd01107">
    <property type="entry name" value="HTH_BmrR"/>
    <property type="match status" value="1"/>
</dbReference>
<dbReference type="InterPro" id="IPR011256">
    <property type="entry name" value="Reg_factor_effector_dom_sf"/>
</dbReference>
<accession>D0L4N9</accession>
<dbReference type="PROSITE" id="PS50937">
    <property type="entry name" value="HTH_MERR_2"/>
    <property type="match status" value="1"/>
</dbReference>
<dbReference type="eggNOG" id="COG4978">
    <property type="taxonomic scope" value="Bacteria"/>
</dbReference>
<reference evidence="3 4" key="2">
    <citation type="journal article" date="2010" name="Stand. Genomic Sci.">
        <title>Complete genome sequence of Gordonia bronchialis type strain (3410).</title>
        <authorList>
            <person name="Ivanova N."/>
            <person name="Sikorski J."/>
            <person name="Jando M."/>
            <person name="Lapidus A."/>
            <person name="Nolan M."/>
            <person name="Lucas S."/>
            <person name="Del Rio T.G."/>
            <person name="Tice H."/>
            <person name="Copeland A."/>
            <person name="Cheng J.F."/>
            <person name="Chen F."/>
            <person name="Bruce D."/>
            <person name="Goodwin L."/>
            <person name="Pitluck S."/>
            <person name="Mavromatis K."/>
            <person name="Ovchinnikova G."/>
            <person name="Pati A."/>
            <person name="Chen A."/>
            <person name="Palaniappan K."/>
            <person name="Land M."/>
            <person name="Hauser L."/>
            <person name="Chang Y.J."/>
            <person name="Jeffries C.D."/>
            <person name="Chain P."/>
            <person name="Saunders E."/>
            <person name="Han C."/>
            <person name="Detter J.C."/>
            <person name="Brettin T."/>
            <person name="Rohde M."/>
            <person name="Goker M."/>
            <person name="Bristow J."/>
            <person name="Eisen J.A."/>
            <person name="Markowitz V."/>
            <person name="Hugenholtz P."/>
            <person name="Klenk H.P."/>
            <person name="Kyrpides N.C."/>
        </authorList>
    </citation>
    <scope>NUCLEOTIDE SEQUENCE [LARGE SCALE GENOMIC DNA]</scope>
    <source>
        <strain evidence="4">ATCC 25592 / DSM 43247 / BCRC 13721 / JCM 3198 / KCTC 3076 / NBRC 16047 / NCTC 10667</strain>
    </source>
</reference>
<protein>
    <submittedName>
        <fullName evidence="3">Transcription activator effector binding protein</fullName>
    </submittedName>
</protein>
<feature type="domain" description="HTH merR-type" evidence="2">
    <location>
        <begin position="1"/>
        <end position="71"/>
    </location>
</feature>
<dbReference type="SMART" id="SM00871">
    <property type="entry name" value="AraC_E_bind"/>
    <property type="match status" value="1"/>
</dbReference>
<dbReference type="Gene3D" id="3.20.80.10">
    <property type="entry name" value="Regulatory factor, effector binding domain"/>
    <property type="match status" value="1"/>
</dbReference>
<sequence>MFTIGDFATMGRVSIRMLRHYDRIGLLPPARVDEFTGYRYYTADQLRRLNRVVALKDLGFTLAEVARILDADVAPAELRGMLRLRRAQVAEQITADQDRLTRIEARLRMIEKEGTMSTNNVTVKSLAAVRAATLSDTAESTTSDVIGPVISRLFATLYEAVMGSGGVPAGPAVATYAPAGGDALIVTAACPIDDGPTVSCVDGLDVVTLPGTEQAATYVHHGRMADIGEGYQALATWIEDNGYRTDGTARETYLVGYPEPEDAWLTELAMPIVALG</sequence>
<dbReference type="PANTHER" id="PTHR30204:SF97">
    <property type="entry name" value="MERR FAMILY REGULATORY PROTEIN"/>
    <property type="match status" value="1"/>
</dbReference>
<organism evidence="3 4">
    <name type="scientific">Gordonia bronchialis (strain ATCC 25592 / DSM 43247 / BCRC 13721 / JCM 3198 / KCTC 3076 / NBRC 16047 / NCTC 10667)</name>
    <name type="common">Rhodococcus bronchialis</name>
    <dbReference type="NCBI Taxonomy" id="526226"/>
    <lineage>
        <taxon>Bacteria</taxon>
        <taxon>Bacillati</taxon>
        <taxon>Actinomycetota</taxon>
        <taxon>Actinomycetes</taxon>
        <taxon>Mycobacteriales</taxon>
        <taxon>Gordoniaceae</taxon>
        <taxon>Gordonia</taxon>
    </lineage>
</organism>
<dbReference type="GO" id="GO:0003700">
    <property type="term" value="F:DNA-binding transcription factor activity"/>
    <property type="evidence" value="ECO:0007669"/>
    <property type="project" value="InterPro"/>
</dbReference>
<dbReference type="eggNOG" id="COG0789">
    <property type="taxonomic scope" value="Bacteria"/>
</dbReference>
<dbReference type="InterPro" id="IPR047057">
    <property type="entry name" value="MerR_fam"/>
</dbReference>
<dbReference type="Pfam" id="PF13411">
    <property type="entry name" value="MerR_1"/>
    <property type="match status" value="1"/>
</dbReference>
<dbReference type="GO" id="GO:0003677">
    <property type="term" value="F:DNA binding"/>
    <property type="evidence" value="ECO:0007669"/>
    <property type="project" value="UniProtKB-KW"/>
</dbReference>
<proteinExistence type="predicted"/>
<dbReference type="OrthoDB" id="7849865at2"/>
<gene>
    <name evidence="3" type="ordered locus">Gbro_4099</name>
</gene>
<dbReference type="AlphaFoldDB" id="D0L4N9"/>
<dbReference type="PANTHER" id="PTHR30204">
    <property type="entry name" value="REDOX-CYCLING DRUG-SENSING TRANSCRIPTIONAL ACTIVATOR SOXR"/>
    <property type="match status" value="1"/>
</dbReference>
<dbReference type="Gene3D" id="1.10.1660.10">
    <property type="match status" value="1"/>
</dbReference>
<reference evidence="4" key="1">
    <citation type="submission" date="2009-10" db="EMBL/GenBank/DDBJ databases">
        <title>The complete chromosome of Gordonia bronchialis DSM 43247.</title>
        <authorList>
            <consortium name="US DOE Joint Genome Institute (JGI-PGF)"/>
            <person name="Lucas S."/>
            <person name="Copeland A."/>
            <person name="Lapidus A."/>
            <person name="Glavina del Rio T."/>
            <person name="Dalin E."/>
            <person name="Tice H."/>
            <person name="Bruce D."/>
            <person name="Goodwin L."/>
            <person name="Pitluck S."/>
            <person name="Kyrpides N."/>
            <person name="Mavromatis K."/>
            <person name="Ivanova N."/>
            <person name="Ovchinnikova G."/>
            <person name="Saunders E."/>
            <person name="Brettin T."/>
            <person name="Detter J.C."/>
            <person name="Han C."/>
            <person name="Larimer F."/>
            <person name="Land M."/>
            <person name="Hauser L."/>
            <person name="Markowitz V."/>
            <person name="Cheng J.-F."/>
            <person name="Hugenholtz P."/>
            <person name="Woyke T."/>
            <person name="Wu D."/>
            <person name="Jando M."/>
            <person name="Schneider S."/>
            <person name="Goeker M."/>
            <person name="Klenk H.-P."/>
            <person name="Eisen J.A."/>
        </authorList>
    </citation>
    <scope>NUCLEOTIDE SEQUENCE [LARGE SCALE GENOMIC DNA]</scope>
    <source>
        <strain evidence="4">ATCC 25592 / DSM 43247 / BCRC 13721 / JCM 3198 / KCTC 3076 / NBRC 16047 / NCTC 10667</strain>
    </source>
</reference>
<dbReference type="EMBL" id="CP001802">
    <property type="protein sequence ID" value="ACY23264.1"/>
    <property type="molecule type" value="Genomic_DNA"/>
</dbReference>
<keyword evidence="1" id="KW-0238">DNA-binding</keyword>
<evidence type="ECO:0000256" key="1">
    <source>
        <dbReference type="ARBA" id="ARBA00023125"/>
    </source>
</evidence>
<name>D0L4N9_GORB4</name>
<evidence type="ECO:0000313" key="4">
    <source>
        <dbReference type="Proteomes" id="UP000001219"/>
    </source>
</evidence>
<dbReference type="Proteomes" id="UP000001219">
    <property type="component" value="Chromosome"/>
</dbReference>
<evidence type="ECO:0000313" key="3">
    <source>
        <dbReference type="EMBL" id="ACY23264.1"/>
    </source>
</evidence>
<dbReference type="SUPFAM" id="SSF46955">
    <property type="entry name" value="Putative DNA-binding domain"/>
    <property type="match status" value="1"/>
</dbReference>
<dbReference type="InterPro" id="IPR010499">
    <property type="entry name" value="AraC_E-bd"/>
</dbReference>
<keyword evidence="4" id="KW-1185">Reference proteome</keyword>
<dbReference type="InterPro" id="IPR009061">
    <property type="entry name" value="DNA-bd_dom_put_sf"/>
</dbReference>
<dbReference type="SMART" id="SM00422">
    <property type="entry name" value="HTH_MERR"/>
    <property type="match status" value="1"/>
</dbReference>
<dbReference type="SUPFAM" id="SSF55136">
    <property type="entry name" value="Probable bacterial effector-binding domain"/>
    <property type="match status" value="1"/>
</dbReference>
<dbReference type="STRING" id="526226.Gbro_4099"/>
<dbReference type="InterPro" id="IPR000551">
    <property type="entry name" value="MerR-type_HTH_dom"/>
</dbReference>
<dbReference type="KEGG" id="gbr:Gbro_4099"/>